<feature type="compositionally biased region" description="Pro residues" evidence="1">
    <location>
        <begin position="464"/>
        <end position="474"/>
    </location>
</feature>
<evidence type="ECO:0000256" key="1">
    <source>
        <dbReference type="SAM" id="MobiDB-lite"/>
    </source>
</evidence>
<feature type="region of interest" description="Disordered" evidence="1">
    <location>
        <begin position="455"/>
        <end position="474"/>
    </location>
</feature>
<name>A0A3A8P5T1_9BACT</name>
<feature type="transmembrane region" description="Helical" evidence="2">
    <location>
        <begin position="384"/>
        <end position="411"/>
    </location>
</feature>
<keyword evidence="2" id="KW-1133">Transmembrane helix</keyword>
<keyword evidence="2" id="KW-0472">Membrane</keyword>
<sequence>MEALGVTKKGYYTGSLIVVLETVEPQPNGGSRSITIPVRVHALTPPGFKAFSEIPPLRGTRCWACWLRDLLPLADDVPGMRQFRILFNSPELERFTEDFKLELVRPESPKSKTARTLTTAALGAPRLIRQGDEVYLFTQVDPNELTPGRHEGTLRLILPDGQALANLPDEETRILVYIRQGPGVLCGFVFLGALLYLTLRALLTRRTAFNRLTEQIKQRVGTKALEALEAKALGLTSDAVQECYKEDLLSLEHRLKQLEDPASLHPSRHVLRRLIVLYRLTELLQQLRQQQELLETNPGLFPEPQRGSIIPILNSTCRALCFETEPAQVLQHLAILRWNISKQEQEAIRTQPGGRPTGLAFTIERLRALEEFARANLLRSPITWFSFGTVDVVGFIICLAINLTVAGALYVQDDLIYGESLTHYALTTALAASAFVLESFLFQLIVRAFGSAKGRGGFGSPSGSPSPSPPPKPT</sequence>
<keyword evidence="4" id="KW-1185">Reference proteome</keyword>
<dbReference type="Proteomes" id="UP000273405">
    <property type="component" value="Unassembled WGS sequence"/>
</dbReference>
<keyword evidence="2" id="KW-0812">Transmembrane</keyword>
<dbReference type="AlphaFoldDB" id="A0A3A8P5T1"/>
<comment type="caution">
    <text evidence="3">The sequence shown here is derived from an EMBL/GenBank/DDBJ whole genome shotgun (WGS) entry which is preliminary data.</text>
</comment>
<protein>
    <submittedName>
        <fullName evidence="3">Uncharacterized protein</fullName>
    </submittedName>
</protein>
<proteinExistence type="predicted"/>
<evidence type="ECO:0000313" key="4">
    <source>
        <dbReference type="Proteomes" id="UP000273405"/>
    </source>
</evidence>
<dbReference type="EMBL" id="RAWG01000014">
    <property type="protein sequence ID" value="RKH47134.1"/>
    <property type="molecule type" value="Genomic_DNA"/>
</dbReference>
<accession>A0A3A8P5T1</accession>
<reference evidence="4" key="1">
    <citation type="submission" date="2018-09" db="EMBL/GenBank/DDBJ databases">
        <authorList>
            <person name="Livingstone P.G."/>
            <person name="Whitworth D.E."/>
        </authorList>
    </citation>
    <scope>NUCLEOTIDE SEQUENCE [LARGE SCALE GENOMIC DNA]</scope>
    <source>
        <strain evidence="4">CA040B</strain>
    </source>
</reference>
<feature type="transmembrane region" description="Helical" evidence="2">
    <location>
        <begin position="423"/>
        <end position="446"/>
    </location>
</feature>
<feature type="transmembrane region" description="Helical" evidence="2">
    <location>
        <begin position="182"/>
        <end position="203"/>
    </location>
</feature>
<evidence type="ECO:0000256" key="2">
    <source>
        <dbReference type="SAM" id="Phobius"/>
    </source>
</evidence>
<evidence type="ECO:0000313" key="3">
    <source>
        <dbReference type="EMBL" id="RKH47134.1"/>
    </source>
</evidence>
<gene>
    <name evidence="3" type="ORF">D7X12_03660</name>
</gene>
<organism evidence="3 4">
    <name type="scientific">Corallococcus sicarius</name>
    <dbReference type="NCBI Taxonomy" id="2316726"/>
    <lineage>
        <taxon>Bacteria</taxon>
        <taxon>Pseudomonadati</taxon>
        <taxon>Myxococcota</taxon>
        <taxon>Myxococcia</taxon>
        <taxon>Myxococcales</taxon>
        <taxon>Cystobacterineae</taxon>
        <taxon>Myxococcaceae</taxon>
        <taxon>Corallococcus</taxon>
    </lineage>
</organism>